<evidence type="ECO:0000313" key="2">
    <source>
        <dbReference type="Proteomes" id="UP000642265"/>
    </source>
</evidence>
<sequence length="75" mass="7847">MMLPNTMIEVARAGGGLDIDCSKTILLPETMVQIAQAAAFSGKKPTIVFRNISILLPDTAKAVARAGDGCVIFAI</sequence>
<reference evidence="1" key="1">
    <citation type="submission" date="2020-09" db="EMBL/GenBank/DDBJ databases">
        <authorList>
            <person name="Dalcin Martins P."/>
        </authorList>
    </citation>
    <scope>NUCLEOTIDE SEQUENCE</scope>
    <source>
        <strain evidence="1">MAG47</strain>
    </source>
</reference>
<dbReference type="AlphaFoldDB" id="A0A8I0TCU0"/>
<proteinExistence type="predicted"/>
<organism evidence="1 2">
    <name type="scientific">Brucella anthropi</name>
    <name type="common">Ochrobactrum anthropi</name>
    <dbReference type="NCBI Taxonomy" id="529"/>
    <lineage>
        <taxon>Bacteria</taxon>
        <taxon>Pseudomonadati</taxon>
        <taxon>Pseudomonadota</taxon>
        <taxon>Alphaproteobacteria</taxon>
        <taxon>Hyphomicrobiales</taxon>
        <taxon>Brucellaceae</taxon>
        <taxon>Brucella/Ochrobactrum group</taxon>
        <taxon>Brucella</taxon>
    </lineage>
</organism>
<comment type="caution">
    <text evidence="1">The sequence shown here is derived from an EMBL/GenBank/DDBJ whole genome shotgun (WGS) entry which is preliminary data.</text>
</comment>
<gene>
    <name evidence="1" type="ORF">IH622_22500</name>
</gene>
<dbReference type="EMBL" id="JACZKO010000061">
    <property type="protein sequence ID" value="MBE0563566.1"/>
    <property type="molecule type" value="Genomic_DNA"/>
</dbReference>
<accession>A0A8I0TCU0</accession>
<evidence type="ECO:0000313" key="1">
    <source>
        <dbReference type="EMBL" id="MBE0563566.1"/>
    </source>
</evidence>
<dbReference type="Proteomes" id="UP000642265">
    <property type="component" value="Unassembled WGS sequence"/>
</dbReference>
<name>A0A8I0TCU0_BRUAN</name>
<protein>
    <submittedName>
        <fullName evidence="1">Uncharacterized protein</fullName>
    </submittedName>
</protein>
<reference evidence="1" key="2">
    <citation type="submission" date="2020-10" db="EMBL/GenBank/DDBJ databases">
        <title>Enrichment of novel Verrucomicrobia, Bacteroidetes and Krumholzibacteria in an oxygen-limited, methane- and iron-fed bioreactor inoculated with Bothnian Sea sediments.</title>
        <authorList>
            <person name="Martins P.D."/>
            <person name="de Jong A."/>
            <person name="Lenstra W.K."/>
            <person name="van Helmond N.A.G.M."/>
            <person name="Slomp C.P."/>
            <person name="Jetten M.S.M."/>
            <person name="Welte C.U."/>
            <person name="Rasigraf O."/>
        </authorList>
    </citation>
    <scope>NUCLEOTIDE SEQUENCE</scope>
    <source>
        <strain evidence="1">MAG47</strain>
    </source>
</reference>